<keyword evidence="3" id="KW-1185">Reference proteome</keyword>
<proteinExistence type="predicted"/>
<dbReference type="RefSeq" id="WP_256601254.1">
    <property type="nucleotide sequence ID" value="NZ_JANIBJ010000007.1"/>
</dbReference>
<protein>
    <submittedName>
        <fullName evidence="2">Phospholipase D-like domain-containing protein</fullName>
    </submittedName>
</protein>
<evidence type="ECO:0000259" key="1">
    <source>
        <dbReference type="Pfam" id="PF13091"/>
    </source>
</evidence>
<organism evidence="2 3">
    <name type="scientific">Methylomonas subterranea</name>
    <dbReference type="NCBI Taxonomy" id="2952225"/>
    <lineage>
        <taxon>Bacteria</taxon>
        <taxon>Pseudomonadati</taxon>
        <taxon>Pseudomonadota</taxon>
        <taxon>Gammaproteobacteria</taxon>
        <taxon>Methylococcales</taxon>
        <taxon>Methylococcaceae</taxon>
        <taxon>Methylomonas</taxon>
    </lineage>
</organism>
<evidence type="ECO:0000313" key="3">
    <source>
        <dbReference type="Proteomes" id="UP001524499"/>
    </source>
</evidence>
<dbReference type="Pfam" id="PF13091">
    <property type="entry name" value="PLDc_2"/>
    <property type="match status" value="1"/>
</dbReference>
<dbReference type="InterPro" id="IPR025202">
    <property type="entry name" value="PLD-like_dom"/>
</dbReference>
<name>A0ABT1TE49_9GAMM</name>
<comment type="caution">
    <text evidence="2">The sequence shown here is derived from an EMBL/GenBank/DDBJ whole genome shotgun (WGS) entry which is preliminary data.</text>
</comment>
<accession>A0ABT1TE49</accession>
<evidence type="ECO:0000313" key="2">
    <source>
        <dbReference type="EMBL" id="MCQ8103548.1"/>
    </source>
</evidence>
<gene>
    <name evidence="2" type="ORF">NP590_05470</name>
</gene>
<dbReference type="EMBL" id="JANIBJ010000007">
    <property type="protein sequence ID" value="MCQ8103548.1"/>
    <property type="molecule type" value="Genomic_DNA"/>
</dbReference>
<sequence>MAKFLKNHGITNAIEDLIRNASRRLVLISPYLQLSDAIKRTLEAKMREGLAVQMVYRADNKQPDDIQWFQQQRIPTLGLDDLHTKCYLSESQCIITSMNLYQYSQVHNLEMGISIDRKDDAVAYGDVVQEVSHILDMMPKRAATLHSVTAVNANKSGKLSEAQLAKKLGLNETDLKKRMAAKGYLKLVKNSFELTDKGLAAGGEWQPRRNGGIYRIWPADLKL</sequence>
<reference evidence="2 3" key="1">
    <citation type="submission" date="2022-07" db="EMBL/GenBank/DDBJ databases">
        <title>Methylomonas rivi sp. nov., Methylomonas rosea sp. nov., Methylomonas aureus sp. nov. and Methylomonas subterranea sp. nov., four novel methanotrophs isolated from a freshwater creek and the deep terrestrial subsurface.</title>
        <authorList>
            <person name="Abin C."/>
            <person name="Sankaranarayanan K."/>
            <person name="Garner C."/>
            <person name="Sindelar R."/>
            <person name="Kotary K."/>
            <person name="Garner R."/>
            <person name="Barclay S."/>
            <person name="Lawson P."/>
            <person name="Krumholz L."/>
        </authorList>
    </citation>
    <scope>NUCLEOTIDE SEQUENCE [LARGE SCALE GENOMIC DNA]</scope>
    <source>
        <strain evidence="2 3">SURF-2</strain>
    </source>
</reference>
<feature type="domain" description="Phospholipase D-like" evidence="1">
    <location>
        <begin position="16"/>
        <end position="121"/>
    </location>
</feature>
<dbReference type="Gene3D" id="3.30.870.10">
    <property type="entry name" value="Endonuclease Chain A"/>
    <property type="match status" value="1"/>
</dbReference>
<dbReference type="Proteomes" id="UP001524499">
    <property type="component" value="Unassembled WGS sequence"/>
</dbReference>
<dbReference type="SUPFAM" id="SSF56024">
    <property type="entry name" value="Phospholipase D/nuclease"/>
    <property type="match status" value="1"/>
</dbReference>